<dbReference type="Pfam" id="PF02390">
    <property type="entry name" value="Methyltransf_4"/>
    <property type="match status" value="2"/>
</dbReference>
<dbReference type="UniPathway" id="UPA00989"/>
<dbReference type="Gene3D" id="3.40.50.150">
    <property type="entry name" value="Vaccinia Virus protein VP39"/>
    <property type="match status" value="1"/>
</dbReference>
<feature type="compositionally biased region" description="Low complexity" evidence="8">
    <location>
        <begin position="314"/>
        <end position="330"/>
    </location>
</feature>
<keyword evidence="6 7" id="KW-0819">tRNA processing</keyword>
<organism evidence="9 10">
    <name type="scientific">Actinobaculum suis</name>
    <dbReference type="NCBI Taxonomy" id="1657"/>
    <lineage>
        <taxon>Bacteria</taxon>
        <taxon>Bacillati</taxon>
        <taxon>Actinomycetota</taxon>
        <taxon>Actinomycetes</taxon>
        <taxon>Actinomycetales</taxon>
        <taxon>Actinomycetaceae</taxon>
        <taxon>Actinobaculum</taxon>
    </lineage>
</organism>
<feature type="binding site" evidence="7">
    <location>
        <position position="103"/>
    </location>
    <ligand>
        <name>S-adenosyl-L-methionine</name>
        <dbReference type="ChEBI" id="CHEBI:59789"/>
    </ligand>
</feature>
<name>A0A7Z8Y8W7_9ACTO</name>
<accession>A0A7Z8Y8W7</accession>
<feature type="binding site" evidence="7">
    <location>
        <position position="128"/>
    </location>
    <ligand>
        <name>S-adenosyl-L-methionine</name>
        <dbReference type="ChEBI" id="CHEBI:59789"/>
    </ligand>
</feature>
<dbReference type="AlphaFoldDB" id="A0A7Z8Y8W7"/>
<dbReference type="PANTHER" id="PTHR23417:SF14">
    <property type="entry name" value="PENTACOTRIPEPTIDE-REPEAT REGION OF PRORP DOMAIN-CONTAINING PROTEIN"/>
    <property type="match status" value="1"/>
</dbReference>
<protein>
    <recommendedName>
        <fullName evidence="7">tRNA (guanine-N(7)-)-methyltransferase</fullName>
        <ecNumber evidence="7">2.1.1.33</ecNumber>
    </recommendedName>
    <alternativeName>
        <fullName evidence="7">tRNA (guanine(46)-N(7))-methyltransferase</fullName>
    </alternativeName>
    <alternativeName>
        <fullName evidence="7">tRNA(m7G46)-methyltransferase</fullName>
    </alternativeName>
</protein>
<dbReference type="SUPFAM" id="SSF53335">
    <property type="entry name" value="S-adenosyl-L-methionine-dependent methyltransferases"/>
    <property type="match status" value="1"/>
</dbReference>
<dbReference type="CDD" id="cd02440">
    <property type="entry name" value="AdoMet_MTases"/>
    <property type="match status" value="1"/>
</dbReference>
<feature type="compositionally biased region" description="Polar residues" evidence="8">
    <location>
        <begin position="1"/>
        <end position="10"/>
    </location>
</feature>
<evidence type="ECO:0000256" key="7">
    <source>
        <dbReference type="HAMAP-Rule" id="MF_01057"/>
    </source>
</evidence>
<dbReference type="PROSITE" id="PS51625">
    <property type="entry name" value="SAM_MT_TRMB"/>
    <property type="match status" value="1"/>
</dbReference>
<proteinExistence type="inferred from homology"/>
<evidence type="ECO:0000256" key="6">
    <source>
        <dbReference type="ARBA" id="ARBA00022694"/>
    </source>
</evidence>
<evidence type="ECO:0000313" key="9">
    <source>
        <dbReference type="EMBL" id="VDG76377.1"/>
    </source>
</evidence>
<dbReference type="EC" id="2.1.1.33" evidence="7"/>
<evidence type="ECO:0000256" key="2">
    <source>
        <dbReference type="ARBA" id="ARBA00003015"/>
    </source>
</evidence>
<evidence type="ECO:0000256" key="8">
    <source>
        <dbReference type="SAM" id="MobiDB-lite"/>
    </source>
</evidence>
<feature type="region of interest" description="Disordered" evidence="8">
    <location>
        <begin position="1"/>
        <end position="37"/>
    </location>
</feature>
<comment type="catalytic activity">
    <reaction evidence="1 7">
        <text>guanosine(46) in tRNA + S-adenosyl-L-methionine = N(7)-methylguanosine(46) in tRNA + S-adenosyl-L-homocysteine</text>
        <dbReference type="Rhea" id="RHEA:42708"/>
        <dbReference type="Rhea" id="RHEA-COMP:10188"/>
        <dbReference type="Rhea" id="RHEA-COMP:10189"/>
        <dbReference type="ChEBI" id="CHEBI:57856"/>
        <dbReference type="ChEBI" id="CHEBI:59789"/>
        <dbReference type="ChEBI" id="CHEBI:74269"/>
        <dbReference type="ChEBI" id="CHEBI:74480"/>
        <dbReference type="EC" id="2.1.1.33"/>
    </reaction>
</comment>
<dbReference type="PANTHER" id="PTHR23417">
    <property type="entry name" value="3-DEOXY-D-MANNO-OCTULOSONIC-ACID TRANSFERASE/TRNA GUANINE-N 7 - -METHYLTRANSFERASE"/>
    <property type="match status" value="1"/>
</dbReference>
<feature type="region of interest" description="Disordered" evidence="8">
    <location>
        <begin position="258"/>
        <end position="350"/>
    </location>
</feature>
<reference evidence="9 10" key="1">
    <citation type="submission" date="2018-11" db="EMBL/GenBank/DDBJ databases">
        <authorList>
            <consortium name="Pathogen Informatics"/>
        </authorList>
    </citation>
    <scope>NUCLEOTIDE SEQUENCE [LARGE SCALE GENOMIC DNA]</scope>
    <source>
        <strain evidence="9 10">NCTC10327</strain>
    </source>
</reference>
<dbReference type="OrthoDB" id="9802090at2"/>
<comment type="similarity">
    <text evidence="7">Belongs to the class I-like SAM-binding methyltransferase superfamily. TrmB family.</text>
</comment>
<comment type="caution">
    <text evidence="7">Lacks conserved residue(s) required for the propagation of feature annotation.</text>
</comment>
<keyword evidence="3 7" id="KW-0489">Methyltransferase</keyword>
<dbReference type="HAMAP" id="MF_01057">
    <property type="entry name" value="tRNA_methyltr_TrmB"/>
    <property type="match status" value="1"/>
</dbReference>
<gene>
    <name evidence="7 9" type="primary">trmB</name>
    <name evidence="9" type="ORF">NCTC10327_01024</name>
</gene>
<feature type="binding site" evidence="7">
    <location>
        <position position="155"/>
    </location>
    <ligand>
        <name>S-adenosyl-L-methionine</name>
        <dbReference type="ChEBI" id="CHEBI:59789"/>
    </ligand>
</feature>
<sequence>MADTNRNNSVVPDAVPTPPEAEVSGSDAQAEAISEAAPAREHWRIRSFSLRGSRLGKRQAGVFAAHPELILPMDPGPVLTTVDPARAPNIAEHFGREAPLVVEIGPGSGEQGIAYAVRNPQVNVLMVEAWDPGAERCIAAAVRAGVKNVRILRADAAQALPVLFGLKSAGENDPARALACGAEIDPAHPGARNGRAAEIWTFFPDPWRKKKHHKRRLVAPVFAATAAGILEDGGVWRLATDWDNYAWQMRDVVEASPYFTNPHAGQNPDPQDPQPSRGGFAPRWEGRVLTRFEQRGKEAGRTVHDLAVLRQPRAGKAGTKAAVAPAARPAPDSETQTASAESMPVAEAES</sequence>
<dbReference type="GO" id="GO:0043527">
    <property type="term" value="C:tRNA methyltransferase complex"/>
    <property type="evidence" value="ECO:0007669"/>
    <property type="project" value="TreeGrafter"/>
</dbReference>
<feature type="binding site" evidence="7">
    <location>
        <position position="241"/>
    </location>
    <ligand>
        <name>substrate</name>
    </ligand>
</feature>
<keyword evidence="5 7" id="KW-0949">S-adenosyl-L-methionine</keyword>
<feature type="binding site" evidence="7">
    <location>
        <position position="205"/>
    </location>
    <ligand>
        <name>S-adenosyl-L-methionine</name>
        <dbReference type="ChEBI" id="CHEBI:59789"/>
    </ligand>
</feature>
<evidence type="ECO:0000256" key="4">
    <source>
        <dbReference type="ARBA" id="ARBA00022679"/>
    </source>
</evidence>
<dbReference type="GO" id="GO:0008176">
    <property type="term" value="F:tRNA (guanine(46)-N7)-methyltransferase activity"/>
    <property type="evidence" value="ECO:0007669"/>
    <property type="project" value="UniProtKB-UniRule"/>
</dbReference>
<keyword evidence="4 7" id="KW-0808">Transferase</keyword>
<feature type="binding site" evidence="7">
    <location>
        <begin position="290"/>
        <end position="293"/>
    </location>
    <ligand>
        <name>substrate</name>
    </ligand>
</feature>
<evidence type="ECO:0000256" key="5">
    <source>
        <dbReference type="ARBA" id="ARBA00022691"/>
    </source>
</evidence>
<evidence type="ECO:0000313" key="10">
    <source>
        <dbReference type="Proteomes" id="UP000269974"/>
    </source>
</evidence>
<feature type="compositionally biased region" description="Low complexity" evidence="8">
    <location>
        <begin position="28"/>
        <end position="37"/>
    </location>
</feature>
<feature type="binding site" evidence="7">
    <location>
        <position position="209"/>
    </location>
    <ligand>
        <name>substrate</name>
    </ligand>
</feature>
<dbReference type="InterPro" id="IPR029063">
    <property type="entry name" value="SAM-dependent_MTases_sf"/>
</dbReference>
<dbReference type="EMBL" id="UYIO01000001">
    <property type="protein sequence ID" value="VDG76377.1"/>
    <property type="molecule type" value="Genomic_DNA"/>
</dbReference>
<evidence type="ECO:0000256" key="1">
    <source>
        <dbReference type="ARBA" id="ARBA00000142"/>
    </source>
</evidence>
<evidence type="ECO:0000256" key="3">
    <source>
        <dbReference type="ARBA" id="ARBA00022603"/>
    </source>
</evidence>
<dbReference type="Proteomes" id="UP000269974">
    <property type="component" value="Unassembled WGS sequence"/>
</dbReference>
<feature type="compositionally biased region" description="Basic and acidic residues" evidence="8">
    <location>
        <begin position="284"/>
        <end position="304"/>
    </location>
</feature>
<comment type="function">
    <text evidence="2 7">Catalyzes the formation of N(7)-methylguanine at position 46 (m7G46) in tRNA.</text>
</comment>
<dbReference type="InterPro" id="IPR055361">
    <property type="entry name" value="tRNA_methyltr_TrmB_bact"/>
</dbReference>
<dbReference type="InterPro" id="IPR003358">
    <property type="entry name" value="tRNA_(Gua-N-7)_MeTrfase_Trmb"/>
</dbReference>
<comment type="caution">
    <text evidence="9">The sequence shown here is derived from an EMBL/GenBank/DDBJ whole genome shotgun (WGS) entry which is preliminary data.</text>
</comment>
<dbReference type="RefSeq" id="WP_083078689.1">
    <property type="nucleotide sequence ID" value="NZ_MASX01000036.1"/>
</dbReference>
<comment type="pathway">
    <text evidence="7">tRNA modification; N(7)-methylguanine-tRNA biosynthesis.</text>
</comment>